<accession>A0A4R3R7W7</accession>
<dbReference type="EMBL" id="SMBK01000029">
    <property type="protein sequence ID" value="TCU31363.1"/>
    <property type="molecule type" value="Genomic_DNA"/>
</dbReference>
<dbReference type="AlphaFoldDB" id="A0A4R3R7W7"/>
<sequence>MPKGPVHGSRGGETRGARKRGMAYRGWVRAVVASGLAIPSLLPVPASAEPAYVVVVRGYVDTVVRPMISTPMVLAAIREQNAKFNDVSSTDIQVLDSTYRSEVETGDLQMVSAILSTPVSRYLKEKQDASQGVIVEFFITDRNGLNVGESRVTMDFWQADENKFLQTFARDSDETFVDRAERDEITQILEAQASFTIRDEAGAAIGIATVTVALDAM</sequence>
<evidence type="ECO:0000313" key="2">
    <source>
        <dbReference type="EMBL" id="TCU31363.1"/>
    </source>
</evidence>
<evidence type="ECO:0000313" key="3">
    <source>
        <dbReference type="Proteomes" id="UP000295507"/>
    </source>
</evidence>
<dbReference type="EMBL" id="SMBJ01000023">
    <property type="protein sequence ID" value="TCU14966.1"/>
    <property type="molecule type" value="Genomic_DNA"/>
</dbReference>
<organism evidence="2 3">
    <name type="scientific">Rhizobium azibense</name>
    <dbReference type="NCBI Taxonomy" id="1136135"/>
    <lineage>
        <taxon>Bacteria</taxon>
        <taxon>Pseudomonadati</taxon>
        <taxon>Pseudomonadota</taxon>
        <taxon>Alphaproteobacteria</taxon>
        <taxon>Hyphomicrobiales</taxon>
        <taxon>Rhizobiaceae</taxon>
        <taxon>Rhizobium/Agrobacterium group</taxon>
        <taxon>Rhizobium</taxon>
    </lineage>
</organism>
<protein>
    <submittedName>
        <fullName evidence="2">Uncharacterized protein</fullName>
    </submittedName>
</protein>
<keyword evidence="4" id="KW-1185">Reference proteome</keyword>
<dbReference type="Proteomes" id="UP000295547">
    <property type="component" value="Unassembled WGS sequence"/>
</dbReference>
<name>A0A4R3R7W7_9HYPH</name>
<reference evidence="3 4" key="1">
    <citation type="submission" date="2019-03" db="EMBL/GenBank/DDBJ databases">
        <title>Genomic Encyclopedia of Type Strains, Phase IV (KMG-V): Genome sequencing to study the core and pangenomes of soil and plant-associated prokaryotes.</title>
        <authorList>
            <person name="Whitman W."/>
        </authorList>
    </citation>
    <scope>NUCLEOTIDE SEQUENCE [LARGE SCALE GENOMIC DNA]</scope>
    <source>
        <strain evidence="1 4">Gr42</strain>
        <strain evidence="2 3">IE4868</strain>
    </source>
</reference>
<evidence type="ECO:0000313" key="4">
    <source>
        <dbReference type="Proteomes" id="UP000295547"/>
    </source>
</evidence>
<gene>
    <name evidence="2" type="ORF">EV129_12922</name>
    <name evidence="1" type="ORF">EV130_12313</name>
</gene>
<comment type="caution">
    <text evidence="2">The sequence shown here is derived from an EMBL/GenBank/DDBJ whole genome shotgun (WGS) entry which is preliminary data.</text>
</comment>
<evidence type="ECO:0000313" key="1">
    <source>
        <dbReference type="EMBL" id="TCU14966.1"/>
    </source>
</evidence>
<dbReference type="Proteomes" id="UP000295507">
    <property type="component" value="Unassembled WGS sequence"/>
</dbReference>
<proteinExistence type="predicted"/>